<name>A0A0F9U4E1_9ZZZZ</name>
<dbReference type="AlphaFoldDB" id="A0A0F9U4E1"/>
<organism evidence="1">
    <name type="scientific">marine sediment metagenome</name>
    <dbReference type="NCBI Taxonomy" id="412755"/>
    <lineage>
        <taxon>unclassified sequences</taxon>
        <taxon>metagenomes</taxon>
        <taxon>ecological metagenomes</taxon>
    </lineage>
</organism>
<gene>
    <name evidence="1" type="ORF">LCGC14_0651960</name>
</gene>
<dbReference type="EMBL" id="LAZR01001217">
    <property type="protein sequence ID" value="KKN48503.1"/>
    <property type="molecule type" value="Genomic_DNA"/>
</dbReference>
<sequence>MVFIIDVRPVEIRRLQMRIDQDRRRQAKKIKVPRKVERGIQRNPVPRNKFQID</sequence>
<protein>
    <submittedName>
        <fullName evidence="1">Uncharacterized protein</fullName>
    </submittedName>
</protein>
<comment type="caution">
    <text evidence="1">The sequence shown here is derived from an EMBL/GenBank/DDBJ whole genome shotgun (WGS) entry which is preliminary data.</text>
</comment>
<reference evidence="1" key="1">
    <citation type="journal article" date="2015" name="Nature">
        <title>Complex archaea that bridge the gap between prokaryotes and eukaryotes.</title>
        <authorList>
            <person name="Spang A."/>
            <person name="Saw J.H."/>
            <person name="Jorgensen S.L."/>
            <person name="Zaremba-Niedzwiedzka K."/>
            <person name="Martijn J."/>
            <person name="Lind A.E."/>
            <person name="van Eijk R."/>
            <person name="Schleper C."/>
            <person name="Guy L."/>
            <person name="Ettema T.J."/>
        </authorList>
    </citation>
    <scope>NUCLEOTIDE SEQUENCE</scope>
</reference>
<evidence type="ECO:0000313" key="1">
    <source>
        <dbReference type="EMBL" id="KKN48503.1"/>
    </source>
</evidence>
<accession>A0A0F9U4E1</accession>
<proteinExistence type="predicted"/>